<name>A0A151R1L4_CAJCA</name>
<keyword evidence="3" id="KW-0433">Leucine-rich repeat</keyword>
<keyword evidence="4 11" id="KW-0812">Transmembrane</keyword>
<organism evidence="12 13">
    <name type="scientific">Cajanus cajan</name>
    <name type="common">Pigeon pea</name>
    <name type="synonym">Cajanus indicus</name>
    <dbReference type="NCBI Taxonomy" id="3821"/>
    <lineage>
        <taxon>Eukaryota</taxon>
        <taxon>Viridiplantae</taxon>
        <taxon>Streptophyta</taxon>
        <taxon>Embryophyta</taxon>
        <taxon>Tracheophyta</taxon>
        <taxon>Spermatophyta</taxon>
        <taxon>Magnoliopsida</taxon>
        <taxon>eudicotyledons</taxon>
        <taxon>Gunneridae</taxon>
        <taxon>Pentapetalae</taxon>
        <taxon>rosids</taxon>
        <taxon>fabids</taxon>
        <taxon>Fabales</taxon>
        <taxon>Fabaceae</taxon>
        <taxon>Papilionoideae</taxon>
        <taxon>50 kb inversion clade</taxon>
        <taxon>NPAAA clade</taxon>
        <taxon>indigoferoid/millettioid clade</taxon>
        <taxon>Phaseoleae</taxon>
        <taxon>Cajanus</taxon>
    </lineage>
</organism>
<keyword evidence="12" id="KW-0808">Transferase</keyword>
<evidence type="ECO:0000313" key="12">
    <source>
        <dbReference type="EMBL" id="KYP36440.1"/>
    </source>
</evidence>
<dbReference type="OMA" id="TREWIPP"/>
<dbReference type="Proteomes" id="UP000075243">
    <property type="component" value="Unassembled WGS sequence"/>
</dbReference>
<dbReference type="GO" id="GO:0016301">
    <property type="term" value="F:kinase activity"/>
    <property type="evidence" value="ECO:0007669"/>
    <property type="project" value="UniProtKB-KW"/>
</dbReference>
<evidence type="ECO:0000256" key="9">
    <source>
        <dbReference type="ARBA" id="ARBA00023170"/>
    </source>
</evidence>
<evidence type="ECO:0000256" key="6">
    <source>
        <dbReference type="ARBA" id="ARBA00022737"/>
    </source>
</evidence>
<dbReference type="AlphaFoldDB" id="A0A151R1L4"/>
<feature type="transmembrane region" description="Helical" evidence="11">
    <location>
        <begin position="395"/>
        <end position="418"/>
    </location>
</feature>
<dbReference type="GO" id="GO:0016020">
    <property type="term" value="C:membrane"/>
    <property type="evidence" value="ECO:0007669"/>
    <property type="project" value="UniProtKB-SubCell"/>
</dbReference>
<evidence type="ECO:0000313" key="13">
    <source>
        <dbReference type="Proteomes" id="UP000075243"/>
    </source>
</evidence>
<dbReference type="InterPro" id="IPR001611">
    <property type="entry name" value="Leu-rich_rpt"/>
</dbReference>
<keyword evidence="7 11" id="KW-1133">Transmembrane helix</keyword>
<dbReference type="PRINTS" id="PR00019">
    <property type="entry name" value="LEURICHRPT"/>
</dbReference>
<keyword evidence="6" id="KW-0677">Repeat</keyword>
<gene>
    <name evidence="12" type="ORF">KK1_042430</name>
</gene>
<dbReference type="InterPro" id="IPR046956">
    <property type="entry name" value="RLP23-like"/>
</dbReference>
<dbReference type="FunFam" id="3.80.10.10:FF:000722">
    <property type="entry name" value="Leucine-rich repeat receptor-like protein kinase"/>
    <property type="match status" value="1"/>
</dbReference>
<evidence type="ECO:0000256" key="4">
    <source>
        <dbReference type="ARBA" id="ARBA00022692"/>
    </source>
</evidence>
<keyword evidence="9 12" id="KW-0675">Receptor</keyword>
<evidence type="ECO:0000256" key="7">
    <source>
        <dbReference type="ARBA" id="ARBA00022989"/>
    </source>
</evidence>
<dbReference type="Gene3D" id="3.80.10.10">
    <property type="entry name" value="Ribonuclease Inhibitor"/>
    <property type="match status" value="1"/>
</dbReference>
<proteinExistence type="predicted"/>
<evidence type="ECO:0000256" key="2">
    <source>
        <dbReference type="ARBA" id="ARBA00022553"/>
    </source>
</evidence>
<evidence type="ECO:0000256" key="10">
    <source>
        <dbReference type="ARBA" id="ARBA00023180"/>
    </source>
</evidence>
<keyword evidence="5" id="KW-0732">Signal</keyword>
<dbReference type="PANTHER" id="PTHR48063:SF29">
    <property type="entry name" value="LRR RECEPTOR-LIKE KINASE FAMILY PROTEIN"/>
    <property type="match status" value="1"/>
</dbReference>
<dbReference type="PANTHER" id="PTHR48063">
    <property type="entry name" value="LRR RECEPTOR-LIKE KINASE"/>
    <property type="match status" value="1"/>
</dbReference>
<evidence type="ECO:0000256" key="8">
    <source>
        <dbReference type="ARBA" id="ARBA00023136"/>
    </source>
</evidence>
<dbReference type="Pfam" id="PF13855">
    <property type="entry name" value="LRR_8"/>
    <property type="match status" value="1"/>
</dbReference>
<dbReference type="SUPFAM" id="SSF52058">
    <property type="entry name" value="L domain-like"/>
    <property type="match status" value="1"/>
</dbReference>
<sequence length="457" mass="50958">MSNLTELYLYSSSLRGPLPVLQRGNLCKPEIVDLSNNDLSGDITQMLDILSSCSNHLIEKLSHSVGKFKLDLSFNSLSGPIPASIGNLSNLALLDLEENIMNGEIPESIGQLTELSYLNLYQNNWEGTMTNTHFHNLTNLVSFSVSSKANTFAFKVTREWIPPFKLLKRMEISDCQLGPTFPSWLRNLTLLNWVFLKNVGISGEIPHWFYNMLSSQSTIPMFWMVMGRLRSIDLSNNSFSGGIPASICSPPSLVLLELSNNNLSADLIPEKLTELIHLGILNLSWNRLTGNIPSTIGSLKDLESLDLSHNHLSGPIPASMASMTFLSNLNLSYNNLSGQIPFGNQFDTFNDPSIYEGNPKLCGKPLPTNCSSALPGNEEKGGKHEDGADEKIERLWLYGSIAFGYITGFWLVCGSLMLKRSWRHAYFNFAFDMRDKLLVLIAVNLARVKRKFGLERN</sequence>
<dbReference type="Pfam" id="PF00560">
    <property type="entry name" value="LRR_1"/>
    <property type="match status" value="2"/>
</dbReference>
<evidence type="ECO:0000256" key="11">
    <source>
        <dbReference type="SAM" id="Phobius"/>
    </source>
</evidence>
<dbReference type="FunFam" id="3.80.10.10:FF:000041">
    <property type="entry name" value="LRR receptor-like serine/threonine-protein kinase ERECTA"/>
    <property type="match status" value="1"/>
</dbReference>
<evidence type="ECO:0000256" key="1">
    <source>
        <dbReference type="ARBA" id="ARBA00004479"/>
    </source>
</evidence>
<keyword evidence="8 11" id="KW-0472">Membrane</keyword>
<dbReference type="EMBL" id="KQ484215">
    <property type="protein sequence ID" value="KYP36440.1"/>
    <property type="molecule type" value="Genomic_DNA"/>
</dbReference>
<keyword evidence="10" id="KW-0325">Glycoprotein</keyword>
<accession>A0A151R1L4</accession>
<dbReference type="STRING" id="3821.A0A151R1L4"/>
<dbReference type="Gramene" id="C.cajan_39994.t">
    <property type="protein sequence ID" value="C.cajan_39994.t"/>
    <property type="gene ID" value="C.cajan_39994"/>
</dbReference>
<keyword evidence="13" id="KW-1185">Reference proteome</keyword>
<keyword evidence="2" id="KW-0597">Phosphoprotein</keyword>
<keyword evidence="12" id="KW-0418">Kinase</keyword>
<evidence type="ECO:0000256" key="3">
    <source>
        <dbReference type="ARBA" id="ARBA00022614"/>
    </source>
</evidence>
<dbReference type="InterPro" id="IPR032675">
    <property type="entry name" value="LRR_dom_sf"/>
</dbReference>
<evidence type="ECO:0000256" key="5">
    <source>
        <dbReference type="ARBA" id="ARBA00022729"/>
    </source>
</evidence>
<protein>
    <submittedName>
        <fullName evidence="12">Receptor protein kinase CLAVATA1</fullName>
    </submittedName>
</protein>
<comment type="subcellular location">
    <subcellularLocation>
        <location evidence="1">Membrane</location>
        <topology evidence="1">Single-pass type I membrane protein</topology>
    </subcellularLocation>
</comment>
<reference evidence="12" key="1">
    <citation type="journal article" date="2012" name="Nat. Biotechnol.">
        <title>Draft genome sequence of pigeonpea (Cajanus cajan), an orphan legume crop of resource-poor farmers.</title>
        <authorList>
            <person name="Varshney R.K."/>
            <person name="Chen W."/>
            <person name="Li Y."/>
            <person name="Bharti A.K."/>
            <person name="Saxena R.K."/>
            <person name="Schlueter J.A."/>
            <person name="Donoghue M.T."/>
            <person name="Azam S."/>
            <person name="Fan G."/>
            <person name="Whaley A.M."/>
            <person name="Farmer A.D."/>
            <person name="Sheridan J."/>
            <person name="Iwata A."/>
            <person name="Tuteja R."/>
            <person name="Penmetsa R.V."/>
            <person name="Wu W."/>
            <person name="Upadhyaya H.D."/>
            <person name="Yang S.P."/>
            <person name="Shah T."/>
            <person name="Saxena K.B."/>
            <person name="Michael T."/>
            <person name="McCombie W.R."/>
            <person name="Yang B."/>
            <person name="Zhang G."/>
            <person name="Yang H."/>
            <person name="Wang J."/>
            <person name="Spillane C."/>
            <person name="Cook D.R."/>
            <person name="May G.D."/>
            <person name="Xu X."/>
            <person name="Jackson S.A."/>
        </authorList>
    </citation>
    <scope>NUCLEOTIDE SEQUENCE [LARGE SCALE GENOMIC DNA]</scope>
</reference>